<dbReference type="PANTHER" id="PTHR30012:SF0">
    <property type="entry name" value="TYPE II SECRETION SYSTEM PROTEIN F-RELATED"/>
    <property type="match status" value="1"/>
</dbReference>
<name>A0A1J5E0U1_9BACT</name>
<feature type="domain" description="Type II secretion system protein GspF" evidence="11">
    <location>
        <begin position="275"/>
        <end position="397"/>
    </location>
</feature>
<dbReference type="AlphaFoldDB" id="A0A1J5E0U1"/>
<organism evidence="12 13">
    <name type="scientific">Candidatus Desantisbacteria bacterium CG2_30_40_21</name>
    <dbReference type="NCBI Taxonomy" id="1817895"/>
    <lineage>
        <taxon>Bacteria</taxon>
        <taxon>Candidatus Desantisiibacteriota</taxon>
    </lineage>
</organism>
<dbReference type="Proteomes" id="UP000183085">
    <property type="component" value="Unassembled WGS sequence"/>
</dbReference>
<dbReference type="STRING" id="1817895.AUJ95_08940"/>
<evidence type="ECO:0000256" key="10">
    <source>
        <dbReference type="SAM" id="Phobius"/>
    </source>
</evidence>
<comment type="similarity">
    <text evidence="2 9">Belongs to the GSP F family.</text>
</comment>
<keyword evidence="4" id="KW-1003">Cell membrane</keyword>
<evidence type="ECO:0000259" key="11">
    <source>
        <dbReference type="Pfam" id="PF00482"/>
    </source>
</evidence>
<sequence>MPTYIYKARNMDGTVVTGKIDAETQRSVIMKLKQQHLMVITAEEEKSNIFSRMTEILKFKGWVGLKDLVLFSRQLATLINAGIPIVQCLNVLIDQVDNKNFKRIIMTVREDIEKGASVTMSMGKHPNVFNQLYTSMIKSGESGGVLDEVLERIASYLESVQSLRRKVQTAMAYPGVVSCIAVGIILFLLIFVIPAFKDVFESFGAKLPLPTMILIKVSDVIKTYIVWFILFVMGVFFLGRLFITKTEKGRLLFDSLLLKIPVFGPLFRKIAVTRFARTLGTLVRSGVSILEALEIVAKTSGNKIVELAVMGARSSIREGERITDPLRECGVFPPMVIQMVSVGEETGALDTMLMKIADYYDREVDSAVSTLASLIEPLMICVLGIIVGGIVICMYLPIFMISTIVSGN</sequence>
<protein>
    <submittedName>
        <fullName evidence="12">Pilus assembly protein PilC</fullName>
    </submittedName>
</protein>
<dbReference type="Pfam" id="PF00482">
    <property type="entry name" value="T2SSF"/>
    <property type="match status" value="2"/>
</dbReference>
<dbReference type="PROSITE" id="PS00874">
    <property type="entry name" value="T2SP_F"/>
    <property type="match status" value="1"/>
</dbReference>
<proteinExistence type="inferred from homology"/>
<keyword evidence="5" id="KW-0997">Cell inner membrane</keyword>
<dbReference type="PANTHER" id="PTHR30012">
    <property type="entry name" value="GENERAL SECRETION PATHWAY PROTEIN"/>
    <property type="match status" value="1"/>
</dbReference>
<dbReference type="InterPro" id="IPR018076">
    <property type="entry name" value="T2SS_GspF_dom"/>
</dbReference>
<evidence type="ECO:0000256" key="9">
    <source>
        <dbReference type="RuleBase" id="RU003923"/>
    </source>
</evidence>
<dbReference type="GO" id="GO:0009306">
    <property type="term" value="P:protein secretion"/>
    <property type="evidence" value="ECO:0007669"/>
    <property type="project" value="InterPro"/>
</dbReference>
<feature type="transmembrane region" description="Helical" evidence="10">
    <location>
        <begin position="171"/>
        <end position="196"/>
    </location>
</feature>
<evidence type="ECO:0000256" key="1">
    <source>
        <dbReference type="ARBA" id="ARBA00004429"/>
    </source>
</evidence>
<evidence type="ECO:0000256" key="4">
    <source>
        <dbReference type="ARBA" id="ARBA00022475"/>
    </source>
</evidence>
<keyword evidence="6 9" id="KW-0812">Transmembrane</keyword>
<evidence type="ECO:0000256" key="7">
    <source>
        <dbReference type="ARBA" id="ARBA00022989"/>
    </source>
</evidence>
<feature type="domain" description="Type II secretion system protein GspF" evidence="11">
    <location>
        <begin position="71"/>
        <end position="194"/>
    </location>
</feature>
<keyword evidence="8 10" id="KW-0472">Membrane</keyword>
<dbReference type="EMBL" id="MNYI01000231">
    <property type="protein sequence ID" value="OIP36934.1"/>
    <property type="molecule type" value="Genomic_DNA"/>
</dbReference>
<comment type="subcellular location">
    <subcellularLocation>
        <location evidence="1">Cell inner membrane</location>
        <topology evidence="1">Multi-pass membrane protein</topology>
    </subcellularLocation>
    <subcellularLocation>
        <location evidence="9">Cell membrane</location>
        <topology evidence="9">Multi-pass membrane protein</topology>
    </subcellularLocation>
</comment>
<dbReference type="GO" id="GO:0005886">
    <property type="term" value="C:plasma membrane"/>
    <property type="evidence" value="ECO:0007669"/>
    <property type="project" value="UniProtKB-SubCell"/>
</dbReference>
<evidence type="ECO:0000313" key="12">
    <source>
        <dbReference type="EMBL" id="OIP36934.1"/>
    </source>
</evidence>
<evidence type="ECO:0000256" key="3">
    <source>
        <dbReference type="ARBA" id="ARBA00022448"/>
    </source>
</evidence>
<comment type="caution">
    <text evidence="12">The sequence shown here is derived from an EMBL/GenBank/DDBJ whole genome shotgun (WGS) entry which is preliminary data.</text>
</comment>
<dbReference type="FunFam" id="1.20.81.30:FF:000001">
    <property type="entry name" value="Type II secretion system protein F"/>
    <property type="match status" value="2"/>
</dbReference>
<feature type="transmembrane region" description="Helical" evidence="10">
    <location>
        <begin position="378"/>
        <end position="405"/>
    </location>
</feature>
<evidence type="ECO:0000256" key="5">
    <source>
        <dbReference type="ARBA" id="ARBA00022519"/>
    </source>
</evidence>
<evidence type="ECO:0000256" key="8">
    <source>
        <dbReference type="ARBA" id="ARBA00023136"/>
    </source>
</evidence>
<feature type="transmembrane region" description="Helical" evidence="10">
    <location>
        <begin position="224"/>
        <end position="243"/>
    </location>
</feature>
<keyword evidence="7 10" id="KW-1133">Transmembrane helix</keyword>
<accession>A0A1J5E0U1</accession>
<evidence type="ECO:0000256" key="6">
    <source>
        <dbReference type="ARBA" id="ARBA00022692"/>
    </source>
</evidence>
<dbReference type="PRINTS" id="PR00812">
    <property type="entry name" value="BCTERIALGSPF"/>
</dbReference>
<keyword evidence="3 9" id="KW-0813">Transport</keyword>
<dbReference type="Gene3D" id="1.20.81.30">
    <property type="entry name" value="Type II secretion system (T2SS), domain F"/>
    <property type="match status" value="2"/>
</dbReference>
<evidence type="ECO:0000256" key="2">
    <source>
        <dbReference type="ARBA" id="ARBA00005745"/>
    </source>
</evidence>
<reference evidence="12 13" key="1">
    <citation type="journal article" date="2016" name="Environ. Microbiol.">
        <title>Genomic resolution of a cold subsurface aquifer community provides metabolic insights for novel microbes adapted to high CO concentrations.</title>
        <authorList>
            <person name="Probst A.J."/>
            <person name="Castelle C.J."/>
            <person name="Singh A."/>
            <person name="Brown C.T."/>
            <person name="Anantharaman K."/>
            <person name="Sharon I."/>
            <person name="Hug L.A."/>
            <person name="Burstein D."/>
            <person name="Emerson J.B."/>
            <person name="Thomas B.C."/>
            <person name="Banfield J.F."/>
        </authorList>
    </citation>
    <scope>NUCLEOTIDE SEQUENCE [LARGE SCALE GENOMIC DNA]</scope>
    <source>
        <strain evidence="12">CG2_30_40_21</strain>
    </source>
</reference>
<evidence type="ECO:0000313" key="13">
    <source>
        <dbReference type="Proteomes" id="UP000183085"/>
    </source>
</evidence>
<dbReference type="InterPro" id="IPR003004">
    <property type="entry name" value="GspF/PilC"/>
</dbReference>
<gene>
    <name evidence="12" type="ORF">AUJ95_08940</name>
</gene>
<dbReference type="InterPro" id="IPR042094">
    <property type="entry name" value="T2SS_GspF_sf"/>
</dbReference>
<dbReference type="InterPro" id="IPR001992">
    <property type="entry name" value="T2SS_GspF/T4SS_PilC_CS"/>
</dbReference>